<accession>A0AAN4ZLD9</accession>
<keyword evidence="6" id="KW-0472">Membrane</keyword>
<keyword evidence="2" id="KW-0812">Transmembrane</keyword>
<comment type="caution">
    <text evidence="8">The sequence shown here is derived from an EMBL/GenBank/DDBJ whole genome shotgun (WGS) entry which is preliminary data.</text>
</comment>
<feature type="non-terminal residue" evidence="8">
    <location>
        <position position="1"/>
    </location>
</feature>
<evidence type="ECO:0000256" key="6">
    <source>
        <dbReference type="ARBA" id="ARBA00023136"/>
    </source>
</evidence>
<keyword evidence="9" id="KW-1185">Reference proteome</keyword>
<evidence type="ECO:0000313" key="8">
    <source>
        <dbReference type="EMBL" id="GMR40392.1"/>
    </source>
</evidence>
<dbReference type="AlphaFoldDB" id="A0AAN4ZLD9"/>
<dbReference type="PANTHER" id="PTHR12270">
    <property type="entry name" value="GLYCOSYLTRANSFERASE-RELATED"/>
    <property type="match status" value="1"/>
</dbReference>
<keyword evidence="5" id="KW-0333">Golgi apparatus</keyword>
<organism evidence="8 9">
    <name type="scientific">Pristionchus mayeri</name>
    <dbReference type="NCBI Taxonomy" id="1317129"/>
    <lineage>
        <taxon>Eukaryota</taxon>
        <taxon>Metazoa</taxon>
        <taxon>Ecdysozoa</taxon>
        <taxon>Nematoda</taxon>
        <taxon>Chromadorea</taxon>
        <taxon>Rhabditida</taxon>
        <taxon>Rhabditina</taxon>
        <taxon>Diplogasteromorpha</taxon>
        <taxon>Diplogasteroidea</taxon>
        <taxon>Neodiplogasteridae</taxon>
        <taxon>Pristionchus</taxon>
    </lineage>
</organism>
<evidence type="ECO:0000256" key="7">
    <source>
        <dbReference type="ARBA" id="ARBA00023180"/>
    </source>
</evidence>
<evidence type="ECO:0000256" key="5">
    <source>
        <dbReference type="ARBA" id="ARBA00023034"/>
    </source>
</evidence>
<dbReference type="GO" id="GO:0000139">
    <property type="term" value="C:Golgi membrane"/>
    <property type="evidence" value="ECO:0007669"/>
    <property type="project" value="UniProtKB-SubCell"/>
</dbReference>
<gene>
    <name evidence="8" type="ORF">PMAYCL1PPCAC_10587</name>
</gene>
<keyword evidence="4" id="KW-1133">Transmembrane helix</keyword>
<dbReference type="GO" id="GO:0015020">
    <property type="term" value="F:glucuronosyltransferase activity"/>
    <property type="evidence" value="ECO:0007669"/>
    <property type="project" value="TreeGrafter"/>
</dbReference>
<evidence type="ECO:0000256" key="1">
    <source>
        <dbReference type="ARBA" id="ARBA00004323"/>
    </source>
</evidence>
<dbReference type="SUPFAM" id="SSF53448">
    <property type="entry name" value="Nucleotide-diphospho-sugar transferases"/>
    <property type="match status" value="1"/>
</dbReference>
<dbReference type="InterPro" id="IPR051292">
    <property type="entry name" value="Xyl/GlcA_transferase"/>
</dbReference>
<dbReference type="Pfam" id="PF01501">
    <property type="entry name" value="Glyco_transf_8"/>
    <property type="match status" value="1"/>
</dbReference>
<protein>
    <recommendedName>
        <fullName evidence="10">Glycosyltransferase</fullName>
    </recommendedName>
</protein>
<dbReference type="GO" id="GO:0042285">
    <property type="term" value="F:xylosyltransferase activity"/>
    <property type="evidence" value="ECO:0007669"/>
    <property type="project" value="TreeGrafter"/>
</dbReference>
<evidence type="ECO:0000256" key="4">
    <source>
        <dbReference type="ARBA" id="ARBA00022989"/>
    </source>
</evidence>
<evidence type="ECO:0008006" key="10">
    <source>
        <dbReference type="Google" id="ProtNLM"/>
    </source>
</evidence>
<name>A0AAN4ZLD9_9BILA</name>
<dbReference type="InterPro" id="IPR002495">
    <property type="entry name" value="Glyco_trans_8"/>
</dbReference>
<proteinExistence type="predicted"/>
<dbReference type="FunFam" id="3.90.550.10:FF:000016">
    <property type="entry name" value="LARGE xylosyl- and glucuronyltransferase 2"/>
    <property type="match status" value="1"/>
</dbReference>
<keyword evidence="7" id="KW-0325">Glycoprotein</keyword>
<reference evidence="9" key="1">
    <citation type="submission" date="2022-10" db="EMBL/GenBank/DDBJ databases">
        <title>Genome assembly of Pristionchus species.</title>
        <authorList>
            <person name="Yoshida K."/>
            <person name="Sommer R.J."/>
        </authorList>
    </citation>
    <scope>NUCLEOTIDE SEQUENCE [LARGE SCALE GENOMIC DNA]</scope>
    <source>
        <strain evidence="9">RS5460</strain>
    </source>
</reference>
<comment type="subcellular location">
    <subcellularLocation>
        <location evidence="1">Golgi apparatus membrane</location>
        <topology evidence="1">Single-pass type II membrane protein</topology>
    </subcellularLocation>
</comment>
<dbReference type="Proteomes" id="UP001328107">
    <property type="component" value="Unassembled WGS sequence"/>
</dbReference>
<dbReference type="PANTHER" id="PTHR12270:SF25">
    <property type="entry name" value="GLYCOSYLTRANSFERASE-LIKE PROTEIN LARGE"/>
    <property type="match status" value="1"/>
</dbReference>
<keyword evidence="3" id="KW-0735">Signal-anchor</keyword>
<dbReference type="GO" id="GO:0035269">
    <property type="term" value="P:protein O-linked glycosylation via mannose"/>
    <property type="evidence" value="ECO:0007669"/>
    <property type="project" value="TreeGrafter"/>
</dbReference>
<sequence>LPPLSSELPKSHCEKDHHIAMVLGGYKVVRQASALFKSILYHHPGPLVFHFITDEQSREVLPTLFATWNLPSVRVHTYDIDAYKSRVDWIPNAHYSAVYGLMKLIIPDILPYDTEEVLLFDTDLIVLGDITPLFDAFNGTPESALFAIGKNLSPFYTQSKDRWPAIGRGYNSGVVYLNLARIRNSMWNEIWRAATEEQLKIFKRLYLADQDFFNTVSFNHPSMFVLLPCVYNFQLGGISQPVNCEQDDRHEKIAHFNSPQKMKLRSNLVVHYAQKVAAYE</sequence>
<evidence type="ECO:0000256" key="2">
    <source>
        <dbReference type="ARBA" id="ARBA00022692"/>
    </source>
</evidence>
<evidence type="ECO:0000256" key="3">
    <source>
        <dbReference type="ARBA" id="ARBA00022968"/>
    </source>
</evidence>
<dbReference type="Gene3D" id="3.90.550.10">
    <property type="entry name" value="Spore Coat Polysaccharide Biosynthesis Protein SpsA, Chain A"/>
    <property type="match status" value="1"/>
</dbReference>
<feature type="non-terminal residue" evidence="8">
    <location>
        <position position="280"/>
    </location>
</feature>
<dbReference type="InterPro" id="IPR029044">
    <property type="entry name" value="Nucleotide-diphossugar_trans"/>
</dbReference>
<evidence type="ECO:0000313" key="9">
    <source>
        <dbReference type="Proteomes" id="UP001328107"/>
    </source>
</evidence>
<dbReference type="EMBL" id="BTRK01000003">
    <property type="protein sequence ID" value="GMR40392.1"/>
    <property type="molecule type" value="Genomic_DNA"/>
</dbReference>